<dbReference type="SUPFAM" id="SSF48008">
    <property type="entry name" value="GntR ligand-binding domain-like"/>
    <property type="match status" value="1"/>
</dbReference>
<reference evidence="5 6" key="1">
    <citation type="submission" date="2019-06" db="EMBL/GenBank/DDBJ databases">
        <title>Sequencing the genomes of 1000 actinobacteria strains.</title>
        <authorList>
            <person name="Klenk H.-P."/>
        </authorList>
    </citation>
    <scope>NUCLEOTIDE SEQUENCE [LARGE SCALE GENOMIC DNA]</scope>
    <source>
        <strain evidence="5 6">DSM 44826</strain>
    </source>
</reference>
<evidence type="ECO:0000256" key="3">
    <source>
        <dbReference type="ARBA" id="ARBA00023163"/>
    </source>
</evidence>
<dbReference type="SUPFAM" id="SSF46785">
    <property type="entry name" value="Winged helix' DNA-binding domain"/>
    <property type="match status" value="1"/>
</dbReference>
<dbReference type="PRINTS" id="PR00035">
    <property type="entry name" value="HTHGNTR"/>
</dbReference>
<dbReference type="SMART" id="SM00345">
    <property type="entry name" value="HTH_GNTR"/>
    <property type="match status" value="1"/>
</dbReference>
<dbReference type="InterPro" id="IPR008920">
    <property type="entry name" value="TF_FadR/GntR_C"/>
</dbReference>
<accession>A0A561UBD4</accession>
<dbReference type="EMBL" id="VIWT01000001">
    <property type="protein sequence ID" value="TWF96649.1"/>
    <property type="molecule type" value="Genomic_DNA"/>
</dbReference>
<keyword evidence="2" id="KW-0238">DNA-binding</keyword>
<dbReference type="OrthoDB" id="9784718at2"/>
<dbReference type="Pfam" id="PF07729">
    <property type="entry name" value="FCD"/>
    <property type="match status" value="1"/>
</dbReference>
<keyword evidence="6" id="KW-1185">Reference proteome</keyword>
<evidence type="ECO:0000256" key="2">
    <source>
        <dbReference type="ARBA" id="ARBA00023125"/>
    </source>
</evidence>
<dbReference type="InterPro" id="IPR036388">
    <property type="entry name" value="WH-like_DNA-bd_sf"/>
</dbReference>
<evidence type="ECO:0000259" key="4">
    <source>
        <dbReference type="PROSITE" id="PS50949"/>
    </source>
</evidence>
<dbReference type="GO" id="GO:0003700">
    <property type="term" value="F:DNA-binding transcription factor activity"/>
    <property type="evidence" value="ECO:0007669"/>
    <property type="project" value="InterPro"/>
</dbReference>
<evidence type="ECO:0000313" key="5">
    <source>
        <dbReference type="EMBL" id="TWF96649.1"/>
    </source>
</evidence>
<proteinExistence type="predicted"/>
<name>A0A561UBD4_9ACTN</name>
<dbReference type="AlphaFoldDB" id="A0A561UBD4"/>
<dbReference type="SMART" id="SM00895">
    <property type="entry name" value="FCD"/>
    <property type="match status" value="1"/>
</dbReference>
<keyword evidence="1" id="KW-0805">Transcription regulation</keyword>
<gene>
    <name evidence="5" type="ORF">FHX73_11421</name>
</gene>
<dbReference type="Pfam" id="PF00392">
    <property type="entry name" value="GntR"/>
    <property type="match status" value="1"/>
</dbReference>
<dbReference type="GO" id="GO:0003677">
    <property type="term" value="F:DNA binding"/>
    <property type="evidence" value="ECO:0007669"/>
    <property type="project" value="UniProtKB-KW"/>
</dbReference>
<dbReference type="InterPro" id="IPR011711">
    <property type="entry name" value="GntR_C"/>
</dbReference>
<evidence type="ECO:0000256" key="1">
    <source>
        <dbReference type="ARBA" id="ARBA00023015"/>
    </source>
</evidence>
<dbReference type="InterPro" id="IPR036390">
    <property type="entry name" value="WH_DNA-bd_sf"/>
</dbReference>
<protein>
    <submittedName>
        <fullName evidence="5">GntR family transcriptional regulator</fullName>
    </submittedName>
</protein>
<dbReference type="Proteomes" id="UP000317940">
    <property type="component" value="Unassembled WGS sequence"/>
</dbReference>
<feature type="domain" description="HTH gntR-type" evidence="4">
    <location>
        <begin position="13"/>
        <end position="85"/>
    </location>
</feature>
<comment type="caution">
    <text evidence="5">The sequence shown here is derived from an EMBL/GenBank/DDBJ whole genome shotgun (WGS) entry which is preliminary data.</text>
</comment>
<dbReference type="CDD" id="cd07377">
    <property type="entry name" value="WHTH_GntR"/>
    <property type="match status" value="1"/>
</dbReference>
<dbReference type="Gene3D" id="1.10.10.10">
    <property type="entry name" value="Winged helix-like DNA-binding domain superfamily/Winged helix DNA-binding domain"/>
    <property type="match status" value="1"/>
</dbReference>
<dbReference type="PANTHER" id="PTHR43537">
    <property type="entry name" value="TRANSCRIPTIONAL REGULATOR, GNTR FAMILY"/>
    <property type="match status" value="1"/>
</dbReference>
<sequence>MAEPTDWEPVPRSRTFELVLDRIEEQIRAGKLRVGDRLPPERELVELLGVSRAAIREALRVLEAQGVVRAKVGTGPDSGSVIAALPSAGLSQLLRFHLALANFPLADMVDTRAALERSSARLAAERAATGEAAEQLAAAGELLARMDDPELTREQFNEYDTAFHVAVAEAGGNRLMADLTIAVRNAVRHPLLAAFHRIADWDAAAATLRVEHHAIHRAITSGDAESAGDLMEAHIHRFHHEVALPALSRPDPS</sequence>
<dbReference type="Gene3D" id="1.20.120.530">
    <property type="entry name" value="GntR ligand-binding domain-like"/>
    <property type="match status" value="1"/>
</dbReference>
<dbReference type="RefSeq" id="WP_145902973.1">
    <property type="nucleotide sequence ID" value="NZ_BAAAMZ010000004.1"/>
</dbReference>
<evidence type="ECO:0000313" key="6">
    <source>
        <dbReference type="Proteomes" id="UP000317940"/>
    </source>
</evidence>
<keyword evidence="3" id="KW-0804">Transcription</keyword>
<organism evidence="5 6">
    <name type="scientific">Kitasatospora viridis</name>
    <dbReference type="NCBI Taxonomy" id="281105"/>
    <lineage>
        <taxon>Bacteria</taxon>
        <taxon>Bacillati</taxon>
        <taxon>Actinomycetota</taxon>
        <taxon>Actinomycetes</taxon>
        <taxon>Kitasatosporales</taxon>
        <taxon>Streptomycetaceae</taxon>
        <taxon>Kitasatospora</taxon>
    </lineage>
</organism>
<dbReference type="InterPro" id="IPR000524">
    <property type="entry name" value="Tscrpt_reg_HTH_GntR"/>
</dbReference>
<dbReference type="PANTHER" id="PTHR43537:SF5">
    <property type="entry name" value="UXU OPERON TRANSCRIPTIONAL REGULATOR"/>
    <property type="match status" value="1"/>
</dbReference>
<dbReference type="PROSITE" id="PS50949">
    <property type="entry name" value="HTH_GNTR"/>
    <property type="match status" value="1"/>
</dbReference>